<keyword evidence="2 5" id="KW-0067">ATP-binding</keyword>
<keyword evidence="6" id="KW-1185">Reference proteome</keyword>
<evidence type="ECO:0000259" key="3">
    <source>
        <dbReference type="PROSITE" id="PS50893"/>
    </source>
</evidence>
<dbReference type="InterPro" id="IPR017871">
    <property type="entry name" value="ABC_transporter-like_CS"/>
</dbReference>
<dbReference type="EMBL" id="CP045482">
    <property type="protein sequence ID" value="QGR22155.1"/>
    <property type="molecule type" value="Genomic_DNA"/>
</dbReference>
<dbReference type="PANTHER" id="PTHR43230:SF3">
    <property type="entry name" value="ABC-TYPE DIPEPTIDE_OLIGOPEPTIDE TRANSPORT SYSTEM, ATPASE COMPONENT"/>
    <property type="match status" value="1"/>
</dbReference>
<dbReference type="KEGG" id="aamb:D1866_09310"/>
<dbReference type="InterPro" id="IPR027417">
    <property type="entry name" value="P-loop_NTPase"/>
</dbReference>
<feature type="domain" description="ABC transporter" evidence="3">
    <location>
        <begin position="19"/>
        <end position="265"/>
    </location>
</feature>
<name>A0A650CWU1_ACIAM</name>
<organism evidence="5 6">
    <name type="scientific">Acidianus ambivalens</name>
    <name type="common">Desulfurolobus ambivalens</name>
    <dbReference type="NCBI Taxonomy" id="2283"/>
    <lineage>
        <taxon>Archaea</taxon>
        <taxon>Thermoproteota</taxon>
        <taxon>Thermoprotei</taxon>
        <taxon>Sulfolobales</taxon>
        <taxon>Sulfolobaceae</taxon>
        <taxon>Acidianus</taxon>
    </lineage>
</organism>
<evidence type="ECO:0000313" key="7">
    <source>
        <dbReference type="Proteomes" id="UP000474054"/>
    </source>
</evidence>
<evidence type="ECO:0000256" key="1">
    <source>
        <dbReference type="ARBA" id="ARBA00022741"/>
    </source>
</evidence>
<dbReference type="Pfam" id="PF00005">
    <property type="entry name" value="ABC_tran"/>
    <property type="match status" value="1"/>
</dbReference>
<dbReference type="CDD" id="cd03257">
    <property type="entry name" value="ABC_NikE_OppD_transporters"/>
    <property type="match status" value="1"/>
</dbReference>
<protein>
    <submittedName>
        <fullName evidence="5">ATP-binding cassette domain-containing protein</fullName>
    </submittedName>
</protein>
<dbReference type="GO" id="GO:0005524">
    <property type="term" value="F:ATP binding"/>
    <property type="evidence" value="ECO:0007669"/>
    <property type="project" value="UniProtKB-KW"/>
</dbReference>
<accession>A0A650CWU1</accession>
<keyword evidence="1" id="KW-0547">Nucleotide-binding</keyword>
<dbReference type="SUPFAM" id="SSF52540">
    <property type="entry name" value="P-loop containing nucleoside triphosphate hydrolases"/>
    <property type="match status" value="1"/>
</dbReference>
<reference evidence="4 7" key="1">
    <citation type="submission" date="2019-10" db="EMBL/GenBank/DDBJ databases">
        <title>Comparative genomics of sulfur disproportionating microorganisms.</title>
        <authorList>
            <person name="Ward L.M."/>
            <person name="Bertran E."/>
            <person name="Johnston D."/>
        </authorList>
    </citation>
    <scope>NUCLEOTIDE SEQUENCE [LARGE SCALE GENOMIC DNA]</scope>
    <source>
        <strain evidence="4 7">DSM 3772</strain>
    </source>
</reference>
<dbReference type="EMBL" id="WHYS01000001">
    <property type="protein sequence ID" value="MQL54328.1"/>
    <property type="molecule type" value="Genomic_DNA"/>
</dbReference>
<sequence>MITKFCVISLLRLRKVYTLEGKDITVIFKTKKGEKIALNNVSISISDNENISIIGESGSGKTTLSLVLAGIQKPNKGNVLYNGKNVYKLKGKEYKEFRRSVQYIMQNPYSAFNPFRKVGDSFKTVISEYKLAKGNETDNLIDKYLQMVGLDESIKTKYPHQLSGGQLQRAALARALLLKPKILFADEVVSMLDASLRIDVIKLLKEIRETYNISIILITHDIGIAKYFSEDRGRIIVMYDGKIIEEGYAEEIIKSPKNEYTKLLLESYLDPFR</sequence>
<dbReference type="Gene3D" id="3.40.50.300">
    <property type="entry name" value="P-loop containing nucleotide triphosphate hydrolases"/>
    <property type="match status" value="1"/>
</dbReference>
<proteinExistence type="predicted"/>
<dbReference type="PANTHER" id="PTHR43230">
    <property type="entry name" value="ABC-TYPE DIPEPTIDE/OLIGOPEPTIDE TRANSPORT SYSTEM, ATPASE COMPONENT"/>
    <property type="match status" value="1"/>
</dbReference>
<reference evidence="5 6" key="2">
    <citation type="submission" date="2019-10" db="EMBL/GenBank/DDBJ databases">
        <title>Genome Sequences from Six Type Strain Members of the Archaeal Family Sulfolobaceae: Acidianus ambivalens, Acidianus infernus, Metallosphaera prunae, Stygiolobus azoricus, Sulfolobus metallicus, and Sulfurisphaera ohwakuensis.</title>
        <authorList>
            <person name="Counts J.A."/>
            <person name="Kelly R.M."/>
        </authorList>
    </citation>
    <scope>NUCLEOTIDE SEQUENCE [LARGE SCALE GENOMIC DNA]</scope>
    <source>
        <strain evidence="5 6">LEI 10</strain>
    </source>
</reference>
<dbReference type="Proteomes" id="UP000474054">
    <property type="component" value="Unassembled WGS sequence"/>
</dbReference>
<evidence type="ECO:0000256" key="2">
    <source>
        <dbReference type="ARBA" id="ARBA00022840"/>
    </source>
</evidence>
<dbReference type="GO" id="GO:0016887">
    <property type="term" value="F:ATP hydrolysis activity"/>
    <property type="evidence" value="ECO:0007669"/>
    <property type="project" value="InterPro"/>
</dbReference>
<dbReference type="Proteomes" id="UP000426328">
    <property type="component" value="Chromosome"/>
</dbReference>
<dbReference type="SMART" id="SM00382">
    <property type="entry name" value="AAA"/>
    <property type="match status" value="1"/>
</dbReference>
<evidence type="ECO:0000313" key="6">
    <source>
        <dbReference type="Proteomes" id="UP000426328"/>
    </source>
</evidence>
<dbReference type="InterPro" id="IPR003593">
    <property type="entry name" value="AAA+_ATPase"/>
</dbReference>
<evidence type="ECO:0000313" key="5">
    <source>
        <dbReference type="EMBL" id="QGR22155.1"/>
    </source>
</evidence>
<dbReference type="PROSITE" id="PS00211">
    <property type="entry name" value="ABC_TRANSPORTER_1"/>
    <property type="match status" value="1"/>
</dbReference>
<dbReference type="AlphaFoldDB" id="A0A650CWU1"/>
<gene>
    <name evidence="5" type="ORF">D1866_09310</name>
    <name evidence="4" type="ORF">GFB69_00750</name>
</gene>
<dbReference type="InterPro" id="IPR003439">
    <property type="entry name" value="ABC_transporter-like_ATP-bd"/>
</dbReference>
<evidence type="ECO:0000313" key="4">
    <source>
        <dbReference type="EMBL" id="MQL54328.1"/>
    </source>
</evidence>
<dbReference type="PROSITE" id="PS50893">
    <property type="entry name" value="ABC_TRANSPORTER_2"/>
    <property type="match status" value="1"/>
</dbReference>